<evidence type="ECO:0000256" key="2">
    <source>
        <dbReference type="SAM" id="SignalP"/>
    </source>
</evidence>
<evidence type="ECO:0000313" key="3">
    <source>
        <dbReference type="EMBL" id="QFI56788.1"/>
    </source>
</evidence>
<evidence type="ECO:0008006" key="5">
    <source>
        <dbReference type="Google" id="ProtNLM"/>
    </source>
</evidence>
<protein>
    <recommendedName>
        <fullName evidence="5">Copper resistance protein</fullName>
    </recommendedName>
</protein>
<dbReference type="EMBL" id="CP040449">
    <property type="protein sequence ID" value="QFI56788.1"/>
    <property type="molecule type" value="Genomic_DNA"/>
</dbReference>
<feature type="chain" id="PRO_5023811716" description="Copper resistance protein" evidence="2">
    <location>
        <begin position="31"/>
        <end position="124"/>
    </location>
</feature>
<keyword evidence="2" id="KW-0732">Signal</keyword>
<dbReference type="AlphaFoldDB" id="A0A5J6X3F4"/>
<keyword evidence="4" id="KW-1185">Reference proteome</keyword>
<accession>A0A5J6X3F4</accession>
<name>A0A5J6X3F4_9GAMM</name>
<dbReference type="KEGG" id="asim:FE240_18330"/>
<proteinExistence type="predicted"/>
<organism evidence="3 4">
    <name type="scientific">Aeromonas simiae</name>
    <dbReference type="NCBI Taxonomy" id="218936"/>
    <lineage>
        <taxon>Bacteria</taxon>
        <taxon>Pseudomonadati</taxon>
        <taxon>Pseudomonadota</taxon>
        <taxon>Gammaproteobacteria</taxon>
        <taxon>Aeromonadales</taxon>
        <taxon>Aeromonadaceae</taxon>
        <taxon>Aeromonas</taxon>
    </lineage>
</organism>
<reference evidence="3 4" key="1">
    <citation type="submission" date="2019-05" db="EMBL/GenBank/DDBJ databases">
        <title>OXA-830, a novel chromosomally encoded expanded-spectrum class D beta-lactamase in Aeromonas simiae.</title>
        <authorList>
            <person name="Zhou W."/>
            <person name="Chen Q."/>
        </authorList>
    </citation>
    <scope>NUCLEOTIDE SEQUENCE [LARGE SCALE GENOMIC DNA]</scope>
    <source>
        <strain evidence="3 4">A6</strain>
    </source>
</reference>
<keyword evidence="1" id="KW-0472">Membrane</keyword>
<dbReference type="Proteomes" id="UP000594034">
    <property type="component" value="Chromosome"/>
</dbReference>
<gene>
    <name evidence="3" type="ORF">FE240_18330</name>
</gene>
<keyword evidence="1" id="KW-1133">Transmembrane helix</keyword>
<feature type="signal peptide" evidence="2">
    <location>
        <begin position="1"/>
        <end position="30"/>
    </location>
</feature>
<keyword evidence="1" id="KW-0812">Transmembrane</keyword>
<evidence type="ECO:0000256" key="1">
    <source>
        <dbReference type="SAM" id="Phobius"/>
    </source>
</evidence>
<feature type="transmembrane region" description="Helical" evidence="1">
    <location>
        <begin position="75"/>
        <end position="97"/>
    </location>
</feature>
<evidence type="ECO:0000313" key="4">
    <source>
        <dbReference type="Proteomes" id="UP000594034"/>
    </source>
</evidence>
<sequence length="124" mass="12987">MPTSLIARLMLVLMLACNLTLCLAAYTIQAAQPVAASCHGAAMADEDGQGMQGDCPMPSGVSGALSQLTGGLPSLLLLPLLLCLSLFAPPLLGGAVLRLRRGRARGAPPPSWPRRHLEFCILRN</sequence>